<protein>
    <submittedName>
        <fullName evidence="2 3">Uncharacterized protein</fullName>
    </submittedName>
</protein>
<dbReference type="EnsemblMetazoa" id="ASIC000951-RA">
    <property type="protein sequence ID" value="ASIC000951-PA"/>
    <property type="gene ID" value="ASIC000951"/>
</dbReference>
<evidence type="ECO:0000313" key="3">
    <source>
        <dbReference type="EnsemblMetazoa" id="ASIC000951-PA"/>
    </source>
</evidence>
<gene>
    <name evidence="2" type="ORF">ZHAS_00000951</name>
</gene>
<dbReference type="VEuPathDB" id="VectorBase:ASIC000951"/>
<dbReference type="Proteomes" id="UP000030765">
    <property type="component" value="Unassembled WGS sequence"/>
</dbReference>
<reference evidence="3" key="2">
    <citation type="submission" date="2020-05" db="UniProtKB">
        <authorList>
            <consortium name="EnsemblMetazoa"/>
        </authorList>
    </citation>
    <scope>IDENTIFICATION</scope>
</reference>
<sequence length="127" mass="13805">MQIMPSMLRSIDGHSEMLRHISVVLVCSTSASPKAASCGRVRNGVKWLYRDRLRSSRPTISRMASAESGSSPVLSATSRDETETGSPKRLESYLTSSSSGGSMYTVRLAPLALSRSVPTYKPRAQCH</sequence>
<reference evidence="2 4" key="1">
    <citation type="journal article" date="2014" name="BMC Genomics">
        <title>Genome sequence of Anopheles sinensis provides insight into genetics basis of mosquito competence for malaria parasites.</title>
        <authorList>
            <person name="Zhou D."/>
            <person name="Zhang D."/>
            <person name="Ding G."/>
            <person name="Shi L."/>
            <person name="Hou Q."/>
            <person name="Ye Y."/>
            <person name="Xu Y."/>
            <person name="Zhou H."/>
            <person name="Xiong C."/>
            <person name="Li S."/>
            <person name="Yu J."/>
            <person name="Hong S."/>
            <person name="Yu X."/>
            <person name="Zou P."/>
            <person name="Chen C."/>
            <person name="Chang X."/>
            <person name="Wang W."/>
            <person name="Lv Y."/>
            <person name="Sun Y."/>
            <person name="Ma L."/>
            <person name="Shen B."/>
            <person name="Zhu C."/>
        </authorList>
    </citation>
    <scope>NUCLEOTIDE SEQUENCE [LARGE SCALE GENOMIC DNA]</scope>
</reference>
<feature type="compositionally biased region" description="Basic and acidic residues" evidence="1">
    <location>
        <begin position="78"/>
        <end position="91"/>
    </location>
</feature>
<dbReference type="EMBL" id="KE524214">
    <property type="protein sequence ID" value="KFB35082.1"/>
    <property type="molecule type" value="Genomic_DNA"/>
</dbReference>
<evidence type="ECO:0000313" key="2">
    <source>
        <dbReference type="EMBL" id="KFB35082.1"/>
    </source>
</evidence>
<evidence type="ECO:0000256" key="1">
    <source>
        <dbReference type="SAM" id="MobiDB-lite"/>
    </source>
</evidence>
<dbReference type="AlphaFoldDB" id="A0A084VAT8"/>
<name>A0A084VAT8_ANOSI</name>
<proteinExistence type="predicted"/>
<evidence type="ECO:0000313" key="4">
    <source>
        <dbReference type="Proteomes" id="UP000030765"/>
    </source>
</evidence>
<accession>A0A084VAT8</accession>
<feature type="region of interest" description="Disordered" evidence="1">
    <location>
        <begin position="58"/>
        <end position="99"/>
    </location>
</feature>
<feature type="compositionally biased region" description="Polar residues" evidence="1">
    <location>
        <begin position="67"/>
        <end position="77"/>
    </location>
</feature>
<keyword evidence="4" id="KW-1185">Reference proteome</keyword>
<dbReference type="EMBL" id="ATLV01004460">
    <property type="status" value="NOT_ANNOTATED_CDS"/>
    <property type="molecule type" value="Genomic_DNA"/>
</dbReference>
<organism evidence="2">
    <name type="scientific">Anopheles sinensis</name>
    <name type="common">Mosquito</name>
    <dbReference type="NCBI Taxonomy" id="74873"/>
    <lineage>
        <taxon>Eukaryota</taxon>
        <taxon>Metazoa</taxon>
        <taxon>Ecdysozoa</taxon>
        <taxon>Arthropoda</taxon>
        <taxon>Hexapoda</taxon>
        <taxon>Insecta</taxon>
        <taxon>Pterygota</taxon>
        <taxon>Neoptera</taxon>
        <taxon>Endopterygota</taxon>
        <taxon>Diptera</taxon>
        <taxon>Nematocera</taxon>
        <taxon>Culicoidea</taxon>
        <taxon>Culicidae</taxon>
        <taxon>Anophelinae</taxon>
        <taxon>Anopheles</taxon>
    </lineage>
</organism>